<evidence type="ECO:0000313" key="1">
    <source>
        <dbReference type="EMBL" id="MDQ0253536.1"/>
    </source>
</evidence>
<gene>
    <name evidence="1" type="ORF">J2S74_000908</name>
</gene>
<dbReference type="Proteomes" id="UP001230005">
    <property type="component" value="Unassembled WGS sequence"/>
</dbReference>
<keyword evidence="2" id="KW-1185">Reference proteome</keyword>
<dbReference type="RefSeq" id="WP_307322343.1">
    <property type="nucleotide sequence ID" value="NZ_JAUSUG010000003.1"/>
</dbReference>
<name>A0ABT9ZQL7_9BACI</name>
<dbReference type="EMBL" id="JAUSUG010000003">
    <property type="protein sequence ID" value="MDQ0253536.1"/>
    <property type="molecule type" value="Genomic_DNA"/>
</dbReference>
<comment type="caution">
    <text evidence="1">The sequence shown here is derived from an EMBL/GenBank/DDBJ whole genome shotgun (WGS) entry which is preliminary data.</text>
</comment>
<evidence type="ECO:0000313" key="2">
    <source>
        <dbReference type="Proteomes" id="UP001230005"/>
    </source>
</evidence>
<organism evidence="1 2">
    <name type="scientific">Evansella vedderi</name>
    <dbReference type="NCBI Taxonomy" id="38282"/>
    <lineage>
        <taxon>Bacteria</taxon>
        <taxon>Bacillati</taxon>
        <taxon>Bacillota</taxon>
        <taxon>Bacilli</taxon>
        <taxon>Bacillales</taxon>
        <taxon>Bacillaceae</taxon>
        <taxon>Evansella</taxon>
    </lineage>
</organism>
<sequence>MNTDKSYTEFDILLSAQFLIMYANNIKTLAELLSVTKEIKLDKLEEAGMYRVVKDVEGEGTEMRKNVYAQFKIVDEPWMCVRVAPSSFLRKWHN</sequence>
<proteinExistence type="predicted"/>
<protein>
    <submittedName>
        <fullName evidence="1">Uncharacterized protein</fullName>
    </submittedName>
</protein>
<accession>A0ABT9ZQL7</accession>
<reference evidence="1 2" key="1">
    <citation type="submission" date="2023-07" db="EMBL/GenBank/DDBJ databases">
        <title>Genomic Encyclopedia of Type Strains, Phase IV (KMG-IV): sequencing the most valuable type-strain genomes for metagenomic binning, comparative biology and taxonomic classification.</title>
        <authorList>
            <person name="Goeker M."/>
        </authorList>
    </citation>
    <scope>NUCLEOTIDE SEQUENCE [LARGE SCALE GENOMIC DNA]</scope>
    <source>
        <strain evidence="1 2">DSM 9768</strain>
    </source>
</reference>